<dbReference type="Gene3D" id="3.80.10.10">
    <property type="entry name" value="Ribonuclease Inhibitor"/>
    <property type="match status" value="1"/>
</dbReference>
<dbReference type="AlphaFoldDB" id="A0A978UVU8"/>
<comment type="subcellular location">
    <subcellularLocation>
        <location evidence="1">Membrane</location>
        <topology evidence="1">Single-pass type I membrane protein</topology>
    </subcellularLocation>
</comment>
<evidence type="ECO:0000256" key="2">
    <source>
        <dbReference type="ARBA" id="ARBA00022692"/>
    </source>
</evidence>
<keyword evidence="7" id="KW-0325">Glycoprotein</keyword>
<keyword evidence="6" id="KW-0675">Receptor</keyword>
<proteinExistence type="predicted"/>
<reference evidence="9" key="1">
    <citation type="journal article" date="2021" name="Front. Plant Sci.">
        <title>Chromosome-Scale Genome Assembly for Chinese Sour Jujube and Insights Into Its Genome Evolution and Domestication Signature.</title>
        <authorList>
            <person name="Shen L.-Y."/>
            <person name="Luo H."/>
            <person name="Wang X.-L."/>
            <person name="Wang X.-M."/>
            <person name="Qiu X.-J."/>
            <person name="Liu H."/>
            <person name="Zhou S.-S."/>
            <person name="Jia K.-H."/>
            <person name="Nie S."/>
            <person name="Bao Y.-T."/>
            <person name="Zhang R.-G."/>
            <person name="Yun Q.-Z."/>
            <person name="Chai Y.-H."/>
            <person name="Lu J.-Y."/>
            <person name="Li Y."/>
            <person name="Zhao S.-W."/>
            <person name="Mao J.-F."/>
            <person name="Jia S.-G."/>
            <person name="Mao Y.-M."/>
        </authorList>
    </citation>
    <scope>NUCLEOTIDE SEQUENCE</scope>
    <source>
        <strain evidence="9">AT0</strain>
        <tissue evidence="9">Leaf</tissue>
    </source>
</reference>
<dbReference type="GO" id="GO:0016020">
    <property type="term" value="C:membrane"/>
    <property type="evidence" value="ECO:0007669"/>
    <property type="project" value="UniProtKB-SubCell"/>
</dbReference>
<evidence type="ECO:0000313" key="10">
    <source>
        <dbReference type="Proteomes" id="UP000813462"/>
    </source>
</evidence>
<evidence type="ECO:0000256" key="7">
    <source>
        <dbReference type="ARBA" id="ARBA00023180"/>
    </source>
</evidence>
<dbReference type="PANTHER" id="PTHR48061">
    <property type="entry name" value="LEUCINE-RICH REPEAT RECEPTOR PROTEIN KINASE EMS1-LIKE-RELATED"/>
    <property type="match status" value="1"/>
</dbReference>
<evidence type="ECO:0000256" key="6">
    <source>
        <dbReference type="ARBA" id="ARBA00023170"/>
    </source>
</evidence>
<gene>
    <name evidence="9" type="ORF">FEM48_Zijuj09G0230900</name>
</gene>
<evidence type="ECO:0000256" key="3">
    <source>
        <dbReference type="ARBA" id="ARBA00022729"/>
    </source>
</evidence>
<keyword evidence="2" id="KW-0812">Transmembrane</keyword>
<accession>A0A978UVU8</accession>
<keyword evidence="5" id="KW-0472">Membrane</keyword>
<feature type="chain" id="PRO_5037502082" evidence="8">
    <location>
        <begin position="22"/>
        <end position="146"/>
    </location>
</feature>
<feature type="signal peptide" evidence="8">
    <location>
        <begin position="1"/>
        <end position="21"/>
    </location>
</feature>
<sequence>MALSVFIHLHVILFKTPIALPSTNDDHFILFYFIFFPCAARPLCHDHESIALLQFKNSFVINKSASYKSFACPKTASWEQRKETRLLLSKSVKSYEETLHVTAPHLNSNCLYYSIKSSSNLFQLFQLQILNLANNDFNQCQILSAL</sequence>
<evidence type="ECO:0000256" key="1">
    <source>
        <dbReference type="ARBA" id="ARBA00004479"/>
    </source>
</evidence>
<organism evidence="9 10">
    <name type="scientific">Ziziphus jujuba var. spinosa</name>
    <dbReference type="NCBI Taxonomy" id="714518"/>
    <lineage>
        <taxon>Eukaryota</taxon>
        <taxon>Viridiplantae</taxon>
        <taxon>Streptophyta</taxon>
        <taxon>Embryophyta</taxon>
        <taxon>Tracheophyta</taxon>
        <taxon>Spermatophyta</taxon>
        <taxon>Magnoliopsida</taxon>
        <taxon>eudicotyledons</taxon>
        <taxon>Gunneridae</taxon>
        <taxon>Pentapetalae</taxon>
        <taxon>rosids</taxon>
        <taxon>fabids</taxon>
        <taxon>Rosales</taxon>
        <taxon>Rhamnaceae</taxon>
        <taxon>Paliureae</taxon>
        <taxon>Ziziphus</taxon>
    </lineage>
</organism>
<dbReference type="InterPro" id="IPR046956">
    <property type="entry name" value="RLP23-like"/>
</dbReference>
<keyword evidence="4" id="KW-1133">Transmembrane helix</keyword>
<evidence type="ECO:0000313" key="9">
    <source>
        <dbReference type="EMBL" id="KAH7518998.1"/>
    </source>
</evidence>
<dbReference type="Proteomes" id="UP000813462">
    <property type="component" value="Unassembled WGS sequence"/>
</dbReference>
<evidence type="ECO:0000256" key="8">
    <source>
        <dbReference type="SAM" id="SignalP"/>
    </source>
</evidence>
<dbReference type="InterPro" id="IPR032675">
    <property type="entry name" value="LRR_dom_sf"/>
</dbReference>
<dbReference type="EMBL" id="JAEACU010000009">
    <property type="protein sequence ID" value="KAH7518998.1"/>
    <property type="molecule type" value="Genomic_DNA"/>
</dbReference>
<comment type="caution">
    <text evidence="9">The sequence shown here is derived from an EMBL/GenBank/DDBJ whole genome shotgun (WGS) entry which is preliminary data.</text>
</comment>
<keyword evidence="3 8" id="KW-0732">Signal</keyword>
<evidence type="ECO:0000256" key="4">
    <source>
        <dbReference type="ARBA" id="ARBA00022989"/>
    </source>
</evidence>
<dbReference type="PANTHER" id="PTHR48061:SF12">
    <property type="entry name" value="DISEASE RESISTANCE LIKE PROTEIN"/>
    <property type="match status" value="1"/>
</dbReference>
<evidence type="ECO:0000256" key="5">
    <source>
        <dbReference type="ARBA" id="ARBA00023136"/>
    </source>
</evidence>
<protein>
    <submittedName>
        <fullName evidence="9">Uncharacterized protein</fullName>
    </submittedName>
</protein>
<name>A0A978UVU8_ZIZJJ</name>